<dbReference type="Proteomes" id="UP000887540">
    <property type="component" value="Unplaced"/>
</dbReference>
<dbReference type="AlphaFoldDB" id="A0A914D036"/>
<sequence length="153" mass="17814">MDEVEIVPESPLTPKSPEIDPRVKDMMKTARCCFTNRDHTKKYRLLYDLKKKICKLVQEKEEYLEKKILDLENELTEKNNLLAQYEIALYLAEKNQKPTQFLTSYGISGEKENLDIIFDISSTERDPNFNINEIDDCITTIDSNPSADLFLDT</sequence>
<feature type="region of interest" description="Disordered" evidence="2">
    <location>
        <begin position="1"/>
        <end position="20"/>
    </location>
</feature>
<reference evidence="4" key="1">
    <citation type="submission" date="2022-11" db="UniProtKB">
        <authorList>
            <consortium name="WormBaseParasite"/>
        </authorList>
    </citation>
    <scope>IDENTIFICATION</scope>
</reference>
<dbReference type="WBParaSite" id="ACRNAN_scaffold169.g13733.t1">
    <property type="protein sequence ID" value="ACRNAN_scaffold169.g13733.t1"/>
    <property type="gene ID" value="ACRNAN_scaffold169.g13733"/>
</dbReference>
<keyword evidence="1" id="KW-0175">Coiled coil</keyword>
<proteinExistence type="predicted"/>
<evidence type="ECO:0000256" key="2">
    <source>
        <dbReference type="SAM" id="MobiDB-lite"/>
    </source>
</evidence>
<name>A0A914D036_9BILA</name>
<evidence type="ECO:0000256" key="1">
    <source>
        <dbReference type="SAM" id="Coils"/>
    </source>
</evidence>
<organism evidence="3 4">
    <name type="scientific">Acrobeloides nanus</name>
    <dbReference type="NCBI Taxonomy" id="290746"/>
    <lineage>
        <taxon>Eukaryota</taxon>
        <taxon>Metazoa</taxon>
        <taxon>Ecdysozoa</taxon>
        <taxon>Nematoda</taxon>
        <taxon>Chromadorea</taxon>
        <taxon>Rhabditida</taxon>
        <taxon>Tylenchina</taxon>
        <taxon>Cephalobomorpha</taxon>
        <taxon>Cephaloboidea</taxon>
        <taxon>Cephalobidae</taxon>
        <taxon>Acrobeloides</taxon>
    </lineage>
</organism>
<keyword evidence="3" id="KW-1185">Reference proteome</keyword>
<evidence type="ECO:0000313" key="3">
    <source>
        <dbReference type="Proteomes" id="UP000887540"/>
    </source>
</evidence>
<evidence type="ECO:0000313" key="4">
    <source>
        <dbReference type="WBParaSite" id="ACRNAN_scaffold169.g13733.t1"/>
    </source>
</evidence>
<feature type="coiled-coil region" evidence="1">
    <location>
        <begin position="54"/>
        <end position="88"/>
    </location>
</feature>
<protein>
    <submittedName>
        <fullName evidence="4">Uncharacterized protein</fullName>
    </submittedName>
</protein>
<accession>A0A914D036</accession>